<dbReference type="VEuPathDB" id="VectorBase:ISCW024797"/>
<protein>
    <recommendedName>
        <fullName evidence="3">DDE Tnp4 domain-containing protein</fullName>
    </recommendedName>
</protein>
<keyword evidence="6" id="KW-1185">Reference proteome</keyword>
<organism>
    <name type="scientific">Ixodes scapularis</name>
    <name type="common">Black-legged tick</name>
    <name type="synonym">Deer tick</name>
    <dbReference type="NCBI Taxonomy" id="6945"/>
    <lineage>
        <taxon>Eukaryota</taxon>
        <taxon>Metazoa</taxon>
        <taxon>Ecdysozoa</taxon>
        <taxon>Arthropoda</taxon>
        <taxon>Chelicerata</taxon>
        <taxon>Arachnida</taxon>
        <taxon>Acari</taxon>
        <taxon>Parasitiformes</taxon>
        <taxon>Ixodida</taxon>
        <taxon>Ixodoidea</taxon>
        <taxon>Ixodidae</taxon>
        <taxon>Ixodinae</taxon>
        <taxon>Ixodes</taxon>
    </lineage>
</organism>
<evidence type="ECO:0000313" key="4">
    <source>
        <dbReference type="EMBL" id="EEC17271.1"/>
    </source>
</evidence>
<dbReference type="PANTHER" id="PTHR23080:SF63">
    <property type="entry name" value="TICK TRANSPOSON"/>
    <property type="match status" value="1"/>
</dbReference>
<dbReference type="Proteomes" id="UP000001555">
    <property type="component" value="Unassembled WGS sequence"/>
</dbReference>
<dbReference type="HOGENOM" id="CLU_025643_3_1_1"/>
<dbReference type="PaxDb" id="6945-B7QEJ9"/>
<evidence type="ECO:0000256" key="2">
    <source>
        <dbReference type="ARBA" id="ARBA00022723"/>
    </source>
</evidence>
<dbReference type="GO" id="GO:0046872">
    <property type="term" value="F:metal ion binding"/>
    <property type="evidence" value="ECO:0007669"/>
    <property type="project" value="UniProtKB-KW"/>
</dbReference>
<dbReference type="InParanoid" id="B7QEJ9"/>
<sequence>IGIAPQGLITFISKGWGGRTSDKYLTENCGVLDNLLPGDSVLADRGFTISGSVGMYCARLEIPAFTRGRPQLAPSAVEATRKLANVRIHVERVIGLVRRKYTILKSTIPSELLVARDGTNTGLDKIVLVCAALTNLSAPIVPFG</sequence>
<dbReference type="EMBL" id="DS921296">
    <property type="protein sequence ID" value="EEC17271.1"/>
    <property type="molecule type" value="Genomic_DNA"/>
</dbReference>
<dbReference type="PANTHER" id="PTHR23080">
    <property type="entry name" value="THAP DOMAIN PROTEIN"/>
    <property type="match status" value="1"/>
</dbReference>
<dbReference type="VEuPathDB" id="VectorBase:ISCI024797"/>
<feature type="domain" description="DDE Tnp4" evidence="3">
    <location>
        <begin position="1"/>
        <end position="135"/>
    </location>
</feature>
<gene>
    <name evidence="4" type="ORF">IscW_ISCW024797</name>
</gene>
<dbReference type="EnsemblMetazoa" id="ISCW024797-RA">
    <property type="protein sequence ID" value="ISCW024797-PA"/>
    <property type="gene ID" value="ISCW024797"/>
</dbReference>
<dbReference type="STRING" id="6945.B7QEJ9"/>
<reference evidence="4 6" key="1">
    <citation type="submission" date="2008-03" db="EMBL/GenBank/DDBJ databases">
        <title>Annotation of Ixodes scapularis.</title>
        <authorList>
            <consortium name="Ixodes scapularis Genome Project Consortium"/>
            <person name="Caler E."/>
            <person name="Hannick L.I."/>
            <person name="Bidwell S."/>
            <person name="Joardar V."/>
            <person name="Thiagarajan M."/>
            <person name="Amedeo P."/>
            <person name="Galinsky K.J."/>
            <person name="Schobel S."/>
            <person name="Inman J."/>
            <person name="Hostetler J."/>
            <person name="Miller J."/>
            <person name="Hammond M."/>
            <person name="Megy K."/>
            <person name="Lawson D."/>
            <person name="Kodira C."/>
            <person name="Sutton G."/>
            <person name="Meyer J."/>
            <person name="Hill C.A."/>
            <person name="Birren B."/>
            <person name="Nene V."/>
            <person name="Collins F."/>
            <person name="Alarcon-Chaidez F."/>
            <person name="Wikel S."/>
            <person name="Strausberg R."/>
        </authorList>
    </citation>
    <scope>NUCLEOTIDE SEQUENCE [LARGE SCALE GENOMIC DNA]</scope>
    <source>
        <strain evidence="6">Wikel</strain>
        <strain evidence="4">Wikel colony</strain>
    </source>
</reference>
<dbReference type="VEuPathDB" id="VectorBase:ISCP_032186"/>
<dbReference type="InterPro" id="IPR027806">
    <property type="entry name" value="HARBI1_dom"/>
</dbReference>
<keyword evidence="2" id="KW-0479">Metal-binding</keyword>
<evidence type="ECO:0000313" key="6">
    <source>
        <dbReference type="Proteomes" id="UP000001555"/>
    </source>
</evidence>
<comment type="cofactor">
    <cofactor evidence="1">
        <name>a divalent metal cation</name>
        <dbReference type="ChEBI" id="CHEBI:60240"/>
    </cofactor>
</comment>
<evidence type="ECO:0000259" key="3">
    <source>
        <dbReference type="Pfam" id="PF13359"/>
    </source>
</evidence>
<dbReference type="EMBL" id="ABJB010264837">
    <property type="status" value="NOT_ANNOTATED_CDS"/>
    <property type="molecule type" value="Genomic_DNA"/>
</dbReference>
<dbReference type="AlphaFoldDB" id="B7QEJ9"/>
<accession>B7QEJ9</accession>
<reference evidence="5" key="2">
    <citation type="submission" date="2020-05" db="UniProtKB">
        <authorList>
            <consortium name="EnsemblMetazoa"/>
        </authorList>
    </citation>
    <scope>IDENTIFICATION</scope>
    <source>
        <strain evidence="5">wikel</strain>
    </source>
</reference>
<dbReference type="Pfam" id="PF13359">
    <property type="entry name" value="DDE_Tnp_4"/>
    <property type="match status" value="1"/>
</dbReference>
<dbReference type="OrthoDB" id="6160832at2759"/>
<evidence type="ECO:0000313" key="5">
    <source>
        <dbReference type="EnsemblMetazoa" id="ISCW024797-PA"/>
    </source>
</evidence>
<evidence type="ECO:0000256" key="1">
    <source>
        <dbReference type="ARBA" id="ARBA00001968"/>
    </source>
</evidence>
<name>B7QEJ9_IXOSC</name>
<proteinExistence type="predicted"/>
<feature type="non-terminal residue" evidence="4">
    <location>
        <position position="1"/>
    </location>
</feature>